<comment type="caution">
    <text evidence="1">The sequence shown here is derived from an EMBL/GenBank/DDBJ whole genome shotgun (WGS) entry which is preliminary data.</text>
</comment>
<dbReference type="AlphaFoldDB" id="A0A8J2L5G3"/>
<reference evidence="1" key="1">
    <citation type="submission" date="2021-06" db="EMBL/GenBank/DDBJ databases">
        <authorList>
            <person name="Hodson N. C."/>
            <person name="Mongue J. A."/>
            <person name="Jaron S. K."/>
        </authorList>
    </citation>
    <scope>NUCLEOTIDE SEQUENCE</scope>
</reference>
<name>A0A8J2L5G3_9HEXA</name>
<sequence>YVLRNEFTNAEIQIRQ</sequence>
<evidence type="ECO:0000313" key="1">
    <source>
        <dbReference type="EMBL" id="CAG7826596.1"/>
    </source>
</evidence>
<proteinExistence type="predicted"/>
<protein>
    <submittedName>
        <fullName evidence="1">Uncharacterized protein</fullName>
    </submittedName>
</protein>
<accession>A0A8J2L5G3</accession>
<dbReference type="EMBL" id="CAJVCH010540406">
    <property type="protein sequence ID" value="CAG7826596.1"/>
    <property type="molecule type" value="Genomic_DNA"/>
</dbReference>
<evidence type="ECO:0000313" key="2">
    <source>
        <dbReference type="Proteomes" id="UP000708208"/>
    </source>
</evidence>
<organism evidence="1 2">
    <name type="scientific">Allacma fusca</name>
    <dbReference type="NCBI Taxonomy" id="39272"/>
    <lineage>
        <taxon>Eukaryota</taxon>
        <taxon>Metazoa</taxon>
        <taxon>Ecdysozoa</taxon>
        <taxon>Arthropoda</taxon>
        <taxon>Hexapoda</taxon>
        <taxon>Collembola</taxon>
        <taxon>Symphypleona</taxon>
        <taxon>Sminthuridae</taxon>
        <taxon>Allacma</taxon>
    </lineage>
</organism>
<dbReference type="Proteomes" id="UP000708208">
    <property type="component" value="Unassembled WGS sequence"/>
</dbReference>
<gene>
    <name evidence="1" type="ORF">AFUS01_LOCUS36643</name>
</gene>
<keyword evidence="2" id="KW-1185">Reference proteome</keyword>
<feature type="non-terminal residue" evidence="1">
    <location>
        <position position="1"/>
    </location>
</feature>